<accession>A0AAD5S1H0</accession>
<evidence type="ECO:0000256" key="1">
    <source>
        <dbReference type="SAM" id="Phobius"/>
    </source>
</evidence>
<keyword evidence="1" id="KW-1133">Transmembrane helix</keyword>
<keyword evidence="1" id="KW-0472">Membrane</keyword>
<gene>
    <name evidence="2" type="ORF">HK097_005404</name>
</gene>
<name>A0AAD5S1H0_9FUNG</name>
<evidence type="ECO:0000313" key="2">
    <source>
        <dbReference type="EMBL" id="KAJ3031846.1"/>
    </source>
</evidence>
<keyword evidence="3" id="KW-1185">Reference proteome</keyword>
<feature type="transmembrane region" description="Helical" evidence="1">
    <location>
        <begin position="177"/>
        <end position="195"/>
    </location>
</feature>
<organism evidence="2 3">
    <name type="scientific">Rhizophlyctis rosea</name>
    <dbReference type="NCBI Taxonomy" id="64517"/>
    <lineage>
        <taxon>Eukaryota</taxon>
        <taxon>Fungi</taxon>
        <taxon>Fungi incertae sedis</taxon>
        <taxon>Chytridiomycota</taxon>
        <taxon>Chytridiomycota incertae sedis</taxon>
        <taxon>Chytridiomycetes</taxon>
        <taxon>Rhizophlyctidales</taxon>
        <taxon>Rhizophlyctidaceae</taxon>
        <taxon>Rhizophlyctis</taxon>
    </lineage>
</organism>
<dbReference type="EMBL" id="JADGJD010002531">
    <property type="protein sequence ID" value="KAJ3031846.1"/>
    <property type="molecule type" value="Genomic_DNA"/>
</dbReference>
<comment type="caution">
    <text evidence="2">The sequence shown here is derived from an EMBL/GenBank/DDBJ whole genome shotgun (WGS) entry which is preliminary data.</text>
</comment>
<dbReference type="AlphaFoldDB" id="A0AAD5S1H0"/>
<sequence length="202" mass="23595">CLADFKEGLRQLEVINTREERRLEGEVKAVRVGCEGSLRYLARTAEWEGERWREQALKNGYTPGEDKDERERQLKDLRQSIESLQTLHSNHLTAHTQLQNQNKWERLEISNLKAGHHTLKTHHKTLQIELMEKAARSEHLENKSRVCERTERMFEGRIGRLKKKLLMGEEGDGRGDLRVLMPFFVVLGGIFWVGLGRQLRIC</sequence>
<protein>
    <submittedName>
        <fullName evidence="2">Uncharacterized protein</fullName>
    </submittedName>
</protein>
<dbReference type="Proteomes" id="UP001212841">
    <property type="component" value="Unassembled WGS sequence"/>
</dbReference>
<feature type="non-terminal residue" evidence="2">
    <location>
        <position position="202"/>
    </location>
</feature>
<keyword evidence="1" id="KW-0812">Transmembrane</keyword>
<proteinExistence type="predicted"/>
<reference evidence="2" key="1">
    <citation type="submission" date="2020-05" db="EMBL/GenBank/DDBJ databases">
        <title>Phylogenomic resolution of chytrid fungi.</title>
        <authorList>
            <person name="Stajich J.E."/>
            <person name="Amses K."/>
            <person name="Simmons R."/>
            <person name="Seto K."/>
            <person name="Myers J."/>
            <person name="Bonds A."/>
            <person name="Quandt C.A."/>
            <person name="Barry K."/>
            <person name="Liu P."/>
            <person name="Grigoriev I."/>
            <person name="Longcore J.E."/>
            <person name="James T.Y."/>
        </authorList>
    </citation>
    <scope>NUCLEOTIDE SEQUENCE</scope>
    <source>
        <strain evidence="2">JEL0318</strain>
    </source>
</reference>
<evidence type="ECO:0000313" key="3">
    <source>
        <dbReference type="Proteomes" id="UP001212841"/>
    </source>
</evidence>